<dbReference type="InterPro" id="IPR005119">
    <property type="entry name" value="LysR_subst-bd"/>
</dbReference>
<dbReference type="SUPFAM" id="SSF46785">
    <property type="entry name" value="Winged helix' DNA-binding domain"/>
    <property type="match status" value="1"/>
</dbReference>
<dbReference type="OrthoDB" id="9791253at2"/>
<accession>A0A239PUC8</accession>
<dbReference type="Pfam" id="PF03466">
    <property type="entry name" value="LysR_substrate"/>
    <property type="match status" value="1"/>
</dbReference>
<dbReference type="SUPFAM" id="SSF53850">
    <property type="entry name" value="Periplasmic binding protein-like II"/>
    <property type="match status" value="1"/>
</dbReference>
<dbReference type="AlphaFoldDB" id="A0A239PUC8"/>
<evidence type="ECO:0000313" key="7">
    <source>
        <dbReference type="Proteomes" id="UP000198307"/>
    </source>
</evidence>
<dbReference type="Gene3D" id="3.40.190.290">
    <property type="match status" value="1"/>
</dbReference>
<name>A0A239PUC8_9RHOB</name>
<dbReference type="PROSITE" id="PS50931">
    <property type="entry name" value="HTH_LYSR"/>
    <property type="match status" value="1"/>
</dbReference>
<dbReference type="FunFam" id="1.10.10.10:FF:000001">
    <property type="entry name" value="LysR family transcriptional regulator"/>
    <property type="match status" value="1"/>
</dbReference>
<dbReference type="CDD" id="cd05466">
    <property type="entry name" value="PBP2_LTTR_substrate"/>
    <property type="match status" value="1"/>
</dbReference>
<dbReference type="GO" id="GO:0003700">
    <property type="term" value="F:DNA-binding transcription factor activity"/>
    <property type="evidence" value="ECO:0007669"/>
    <property type="project" value="InterPro"/>
</dbReference>
<evidence type="ECO:0000256" key="2">
    <source>
        <dbReference type="ARBA" id="ARBA00023015"/>
    </source>
</evidence>
<feature type="domain" description="HTH lysR-type" evidence="5">
    <location>
        <begin position="6"/>
        <end position="63"/>
    </location>
</feature>
<evidence type="ECO:0000256" key="4">
    <source>
        <dbReference type="ARBA" id="ARBA00023163"/>
    </source>
</evidence>
<evidence type="ECO:0000313" key="6">
    <source>
        <dbReference type="EMBL" id="SNT73865.1"/>
    </source>
</evidence>
<dbReference type="InterPro" id="IPR000847">
    <property type="entry name" value="LysR_HTH_N"/>
</dbReference>
<dbReference type="PANTHER" id="PTHR30126:SF77">
    <property type="entry name" value="TRANSCRIPTIONAL REGULATORY PROTEIN"/>
    <property type="match status" value="1"/>
</dbReference>
<comment type="similarity">
    <text evidence="1">Belongs to the LysR transcriptional regulatory family.</text>
</comment>
<evidence type="ECO:0000259" key="5">
    <source>
        <dbReference type="PROSITE" id="PS50931"/>
    </source>
</evidence>
<protein>
    <submittedName>
        <fullName evidence="6">DNA-binding transcriptional regulator, LysR family</fullName>
    </submittedName>
</protein>
<dbReference type="PANTHER" id="PTHR30126">
    <property type="entry name" value="HTH-TYPE TRANSCRIPTIONAL REGULATOR"/>
    <property type="match status" value="1"/>
</dbReference>
<evidence type="ECO:0000256" key="1">
    <source>
        <dbReference type="ARBA" id="ARBA00009437"/>
    </source>
</evidence>
<keyword evidence="2" id="KW-0805">Transcription regulation</keyword>
<evidence type="ECO:0000256" key="3">
    <source>
        <dbReference type="ARBA" id="ARBA00023125"/>
    </source>
</evidence>
<keyword evidence="4" id="KW-0804">Transcription</keyword>
<reference evidence="6 7" key="1">
    <citation type="submission" date="2017-07" db="EMBL/GenBank/DDBJ databases">
        <authorList>
            <person name="Sun Z.S."/>
            <person name="Albrecht U."/>
            <person name="Echele G."/>
            <person name="Lee C.C."/>
        </authorList>
    </citation>
    <scope>NUCLEOTIDE SEQUENCE [LARGE SCALE GENOMIC DNA]</scope>
    <source>
        <strain evidence="6 7">DSM 14827</strain>
    </source>
</reference>
<dbReference type="InterPro" id="IPR036390">
    <property type="entry name" value="WH_DNA-bd_sf"/>
</dbReference>
<dbReference type="EMBL" id="FZQB01000006">
    <property type="protein sequence ID" value="SNT73865.1"/>
    <property type="molecule type" value="Genomic_DNA"/>
</dbReference>
<gene>
    <name evidence="6" type="ORF">SAMN05444959_10645</name>
</gene>
<sequence>MISSHLTLKQLEALVCVVDMGSFRKAAAVLGTTQPNISNRISKLEADLGGILMHRDAGAVRLTERGKTLVAAARQVLWSAEAFLEVAARQDLIADRMRLGVTELIACSWLHPFLRRFREAYPSVSVELEVGLSTEISKKLASGEIDLALQPEPFAIASSGSIPLETCRYVWVAAPDHVREWGEQNGLAEILRSPVLTHARHTLASDGLVKRAASRKLPLDQIVYSSSLASCVQMAVDGMGAALLPAVLVRDQLDAGSLVEIGSDWYPEPLKFFARFDKAKAPRFVAMAAELAVDVAKARR</sequence>
<dbReference type="Proteomes" id="UP000198307">
    <property type="component" value="Unassembled WGS sequence"/>
</dbReference>
<keyword evidence="7" id="KW-1185">Reference proteome</keyword>
<dbReference type="Pfam" id="PF00126">
    <property type="entry name" value="HTH_1"/>
    <property type="match status" value="1"/>
</dbReference>
<dbReference type="GO" id="GO:0000976">
    <property type="term" value="F:transcription cis-regulatory region binding"/>
    <property type="evidence" value="ECO:0007669"/>
    <property type="project" value="TreeGrafter"/>
</dbReference>
<dbReference type="Gene3D" id="1.10.10.10">
    <property type="entry name" value="Winged helix-like DNA-binding domain superfamily/Winged helix DNA-binding domain"/>
    <property type="match status" value="1"/>
</dbReference>
<keyword evidence="3 6" id="KW-0238">DNA-binding</keyword>
<dbReference type="RefSeq" id="WP_089344417.1">
    <property type="nucleotide sequence ID" value="NZ_CP067130.1"/>
</dbReference>
<dbReference type="InterPro" id="IPR036388">
    <property type="entry name" value="WH-like_DNA-bd_sf"/>
</dbReference>
<organism evidence="6 7">
    <name type="scientific">Paracoccus seriniphilus</name>
    <dbReference type="NCBI Taxonomy" id="184748"/>
    <lineage>
        <taxon>Bacteria</taxon>
        <taxon>Pseudomonadati</taxon>
        <taxon>Pseudomonadota</taxon>
        <taxon>Alphaproteobacteria</taxon>
        <taxon>Rhodobacterales</taxon>
        <taxon>Paracoccaceae</taxon>
        <taxon>Paracoccus</taxon>
    </lineage>
</organism>
<proteinExistence type="inferred from homology"/>